<dbReference type="Proteomes" id="UP000066624">
    <property type="component" value="Chromosome"/>
</dbReference>
<organism evidence="5 6">
    <name type="scientific">Wenzhouxiangella marina</name>
    <dbReference type="NCBI Taxonomy" id="1579979"/>
    <lineage>
        <taxon>Bacteria</taxon>
        <taxon>Pseudomonadati</taxon>
        <taxon>Pseudomonadota</taxon>
        <taxon>Gammaproteobacteria</taxon>
        <taxon>Chromatiales</taxon>
        <taxon>Wenzhouxiangellaceae</taxon>
        <taxon>Wenzhouxiangella</taxon>
    </lineage>
</organism>
<dbReference type="PATRIC" id="fig|1579979.3.peg.1662"/>
<dbReference type="RefSeq" id="WP_245609746.1">
    <property type="nucleotide sequence ID" value="NZ_CP012154.1"/>
</dbReference>
<keyword evidence="3" id="KW-1133">Transmembrane helix</keyword>
<protein>
    <submittedName>
        <fullName evidence="5">Transporter, cation channel family protein</fullName>
    </submittedName>
</protein>
<dbReference type="PANTHER" id="PTHR10037:SF62">
    <property type="entry name" value="SODIUM CHANNEL PROTEIN 60E"/>
    <property type="match status" value="1"/>
</dbReference>
<keyword evidence="6" id="KW-1185">Reference proteome</keyword>
<dbReference type="PANTHER" id="PTHR10037">
    <property type="entry name" value="VOLTAGE-GATED CATION CHANNEL CALCIUM AND SODIUM"/>
    <property type="match status" value="1"/>
</dbReference>
<dbReference type="InterPro" id="IPR005821">
    <property type="entry name" value="Ion_trans_dom"/>
</dbReference>
<evidence type="ECO:0000256" key="1">
    <source>
        <dbReference type="ARBA" id="ARBA00004141"/>
    </source>
</evidence>
<evidence type="ECO:0000313" key="5">
    <source>
        <dbReference type="EMBL" id="AKS41992.1"/>
    </source>
</evidence>
<dbReference type="Gene3D" id="1.20.120.350">
    <property type="entry name" value="Voltage-gated potassium channels. Chain C"/>
    <property type="match status" value="1"/>
</dbReference>
<accession>A0A0K0XWI2</accession>
<keyword evidence="4" id="KW-0472">Membrane</keyword>
<comment type="subcellular location">
    <subcellularLocation>
        <location evidence="1">Membrane</location>
        <topology evidence="1">Multi-pass membrane protein</topology>
    </subcellularLocation>
</comment>
<dbReference type="Gene3D" id="1.10.287.70">
    <property type="match status" value="1"/>
</dbReference>
<dbReference type="KEGG" id="wma:WM2015_1622"/>
<proteinExistence type="predicted"/>
<reference evidence="5 6" key="1">
    <citation type="submission" date="2015-07" db="EMBL/GenBank/DDBJ databases">
        <authorList>
            <person name="Noorani M."/>
        </authorList>
    </citation>
    <scope>NUCLEOTIDE SEQUENCE [LARGE SCALE GENOMIC DNA]</scope>
    <source>
        <strain evidence="5 6">KCTC 42284</strain>
    </source>
</reference>
<evidence type="ECO:0000313" key="6">
    <source>
        <dbReference type="Proteomes" id="UP000066624"/>
    </source>
</evidence>
<keyword evidence="2" id="KW-0812">Transmembrane</keyword>
<dbReference type="SUPFAM" id="SSF81324">
    <property type="entry name" value="Voltage-gated potassium channels"/>
    <property type="match status" value="1"/>
</dbReference>
<dbReference type="Pfam" id="PF00520">
    <property type="entry name" value="Ion_trans"/>
    <property type="match status" value="1"/>
</dbReference>
<dbReference type="GO" id="GO:0001518">
    <property type="term" value="C:voltage-gated sodium channel complex"/>
    <property type="evidence" value="ECO:0007669"/>
    <property type="project" value="TreeGrafter"/>
</dbReference>
<name>A0A0K0XWI2_9GAMM</name>
<dbReference type="STRING" id="1579979.WM2015_1622"/>
<dbReference type="EMBL" id="CP012154">
    <property type="protein sequence ID" value="AKS41992.1"/>
    <property type="molecule type" value="Genomic_DNA"/>
</dbReference>
<dbReference type="GO" id="GO:0005248">
    <property type="term" value="F:voltage-gated sodium channel activity"/>
    <property type="evidence" value="ECO:0007669"/>
    <property type="project" value="TreeGrafter"/>
</dbReference>
<sequence>MPAPEEALAPARALHWRERLGHWVEGRGFSRFIIGLIVLNAAILGLETSPTMMERAGAVLAGANAIILGIFVIEILLKLVAFGPRFFRSGWNLFDFFIVGISLVPASGPLEILRALRILRVLRLLSQVPKLRLIIESLMRALPGMGWTALLLILVFYVFAVMGTMMFGEQFPELWGNLARSLFTLFQVMTLESWSTGVARPMFDAYPWVWVYFVPFILVSSFMVLNLFIAIIVTATQSIHADEEEEQRQVLMETLKRIDERLARLEAGRPPAGKGE</sequence>
<dbReference type="AlphaFoldDB" id="A0A0K0XWI2"/>
<evidence type="ECO:0000256" key="4">
    <source>
        <dbReference type="ARBA" id="ARBA00023136"/>
    </source>
</evidence>
<dbReference type="InterPro" id="IPR027359">
    <property type="entry name" value="Volt_channel_dom_sf"/>
</dbReference>
<evidence type="ECO:0000256" key="2">
    <source>
        <dbReference type="ARBA" id="ARBA00022692"/>
    </source>
</evidence>
<dbReference type="InterPro" id="IPR043203">
    <property type="entry name" value="VGCC_Ca_Na"/>
</dbReference>
<gene>
    <name evidence="5" type="ORF">WM2015_1622</name>
</gene>
<evidence type="ECO:0000256" key="3">
    <source>
        <dbReference type="ARBA" id="ARBA00022989"/>
    </source>
</evidence>